<evidence type="ECO:0000313" key="4">
    <source>
        <dbReference type="EMBL" id="GGN14108.1"/>
    </source>
</evidence>
<dbReference type="EMBL" id="BMNC01000011">
    <property type="protein sequence ID" value="GGN14108.1"/>
    <property type="molecule type" value="Genomic_DNA"/>
</dbReference>
<dbReference type="Proteomes" id="UP000597656">
    <property type="component" value="Unassembled WGS sequence"/>
</dbReference>
<accession>A0ABQ2IN80</accession>
<comment type="caution">
    <text evidence="4">The sequence shown here is derived from an EMBL/GenBank/DDBJ whole genome shotgun (WGS) entry which is preliminary data.</text>
</comment>
<keyword evidence="2" id="KW-0560">Oxidoreductase</keyword>
<name>A0ABQ2IN80_9PSEU</name>
<dbReference type="Gene3D" id="3.90.180.10">
    <property type="entry name" value="Medium-chain alcohol dehydrogenases, catalytic domain"/>
    <property type="match status" value="1"/>
</dbReference>
<dbReference type="InterPro" id="IPR011032">
    <property type="entry name" value="GroES-like_sf"/>
</dbReference>
<reference evidence="5" key="1">
    <citation type="journal article" date="2019" name="Int. J. Syst. Evol. Microbiol.">
        <title>The Global Catalogue of Microorganisms (GCM) 10K type strain sequencing project: providing services to taxonomists for standard genome sequencing and annotation.</title>
        <authorList>
            <consortium name="The Broad Institute Genomics Platform"/>
            <consortium name="The Broad Institute Genome Sequencing Center for Infectious Disease"/>
            <person name="Wu L."/>
            <person name="Ma J."/>
        </authorList>
    </citation>
    <scope>NUCLEOTIDE SEQUENCE [LARGE SCALE GENOMIC DNA]</scope>
    <source>
        <strain evidence="5">CGMCC 4.7319</strain>
    </source>
</reference>
<protein>
    <submittedName>
        <fullName evidence="4">NADPH:quinone reductase</fullName>
    </submittedName>
</protein>
<sequence>MISTKLELLRWDATSWFEVGDVVGMRAIRVHEFGGPEVLREEVVPDPVAGPGQVVVGLEVADVIFLDTLLRSGWGGEYFPLTPPYVPGGGGAGRVLATGEDVDPAWLGRRVIARGAGGYAEQIVFPAEDIVPIPDTLSSSVAAAMLHDGATALLLSRRTEIKKGDWVLIAAAAGGAGSLLVQLLHDAGARVIAAARGERKLALTRELGAELAVDYSLDGWQQQVREATGGIDLAFDGAGGPLGRATFEVVSAGGRFVTYGSSDGLADIDPEEAARRQVHVDNVLAEGAPEPAVVRELLTEALSLAAQGRIRPVIGATYPLAEAEKAHRSLEERATLGKSLLVV</sequence>
<feature type="domain" description="Enoyl reductase (ER)" evidence="3">
    <location>
        <begin position="34"/>
        <end position="341"/>
    </location>
</feature>
<dbReference type="CDD" id="cd08244">
    <property type="entry name" value="MDR_enoyl_red"/>
    <property type="match status" value="1"/>
</dbReference>
<dbReference type="Pfam" id="PF13602">
    <property type="entry name" value="ADH_zinc_N_2"/>
    <property type="match status" value="1"/>
</dbReference>
<dbReference type="InterPro" id="IPR020843">
    <property type="entry name" value="ER"/>
</dbReference>
<evidence type="ECO:0000256" key="2">
    <source>
        <dbReference type="ARBA" id="ARBA00023002"/>
    </source>
</evidence>
<dbReference type="SUPFAM" id="SSF50129">
    <property type="entry name" value="GroES-like"/>
    <property type="match status" value="1"/>
</dbReference>
<evidence type="ECO:0000313" key="5">
    <source>
        <dbReference type="Proteomes" id="UP000597656"/>
    </source>
</evidence>
<keyword evidence="1" id="KW-0521">NADP</keyword>
<dbReference type="InterPro" id="IPR013154">
    <property type="entry name" value="ADH-like_N"/>
</dbReference>
<keyword evidence="5" id="KW-1185">Reference proteome</keyword>
<proteinExistence type="predicted"/>
<dbReference type="PANTHER" id="PTHR48106">
    <property type="entry name" value="QUINONE OXIDOREDUCTASE PIG3-RELATED"/>
    <property type="match status" value="1"/>
</dbReference>
<gene>
    <name evidence="4" type="primary">qor</name>
    <name evidence="4" type="ORF">GCM10011609_63380</name>
</gene>
<dbReference type="SUPFAM" id="SSF51735">
    <property type="entry name" value="NAD(P)-binding Rossmann-fold domains"/>
    <property type="match status" value="1"/>
</dbReference>
<dbReference type="InterPro" id="IPR036291">
    <property type="entry name" value="NAD(P)-bd_dom_sf"/>
</dbReference>
<organism evidence="4 5">
    <name type="scientific">Lentzea pudingi</name>
    <dbReference type="NCBI Taxonomy" id="1789439"/>
    <lineage>
        <taxon>Bacteria</taxon>
        <taxon>Bacillati</taxon>
        <taxon>Actinomycetota</taxon>
        <taxon>Actinomycetes</taxon>
        <taxon>Pseudonocardiales</taxon>
        <taxon>Pseudonocardiaceae</taxon>
        <taxon>Lentzea</taxon>
    </lineage>
</organism>
<evidence type="ECO:0000256" key="1">
    <source>
        <dbReference type="ARBA" id="ARBA00022857"/>
    </source>
</evidence>
<dbReference type="Gene3D" id="3.40.50.720">
    <property type="entry name" value="NAD(P)-binding Rossmann-like Domain"/>
    <property type="match status" value="1"/>
</dbReference>
<evidence type="ECO:0000259" key="3">
    <source>
        <dbReference type="SMART" id="SM00829"/>
    </source>
</evidence>
<dbReference type="SMART" id="SM00829">
    <property type="entry name" value="PKS_ER"/>
    <property type="match status" value="1"/>
</dbReference>
<dbReference type="Pfam" id="PF08240">
    <property type="entry name" value="ADH_N"/>
    <property type="match status" value="1"/>
</dbReference>